<evidence type="ECO:0000313" key="4">
    <source>
        <dbReference type="Proteomes" id="UP000005801"/>
    </source>
</evidence>
<proteinExistence type="predicted"/>
<dbReference type="Proteomes" id="UP000005801">
    <property type="component" value="Unassembled WGS sequence"/>
</dbReference>
<evidence type="ECO:0000313" key="3">
    <source>
        <dbReference type="EMBL" id="EDM74400.1"/>
    </source>
</evidence>
<sequence length="121" mass="12704">MESMPADTQADAAAERSPLGAGELVPYGTEDLAMGWRRALVGRDRDRRMARTVVSIFGLVIGGSLGLFVGGLIGVIAAMLLLPAVPQLAMLIVICTTSCCLSMGAVIGPRVLQREAFDEPC</sequence>
<dbReference type="EMBL" id="ABCS01000132">
    <property type="protein sequence ID" value="EDM74400.1"/>
    <property type="molecule type" value="Genomic_DNA"/>
</dbReference>
<gene>
    <name evidence="3" type="ORF">PPSIR1_17090</name>
</gene>
<reference evidence="3 4" key="1">
    <citation type="submission" date="2007-06" db="EMBL/GenBank/DDBJ databases">
        <authorList>
            <person name="Shimkets L."/>
            <person name="Ferriera S."/>
            <person name="Johnson J."/>
            <person name="Kravitz S."/>
            <person name="Beeson K."/>
            <person name="Sutton G."/>
            <person name="Rogers Y.-H."/>
            <person name="Friedman R."/>
            <person name="Frazier M."/>
            <person name="Venter J.C."/>
        </authorList>
    </citation>
    <scope>NUCLEOTIDE SEQUENCE [LARGE SCALE GENOMIC DNA]</scope>
    <source>
        <strain evidence="3 4">SIR-1</strain>
    </source>
</reference>
<dbReference type="STRING" id="391625.PPSIR1_17090"/>
<protein>
    <submittedName>
        <fullName evidence="3">Uncharacterized protein</fullName>
    </submittedName>
</protein>
<dbReference type="AlphaFoldDB" id="A6GI98"/>
<feature type="transmembrane region" description="Helical" evidence="2">
    <location>
        <begin position="88"/>
        <end position="107"/>
    </location>
</feature>
<keyword evidence="2" id="KW-0472">Membrane</keyword>
<keyword evidence="4" id="KW-1185">Reference proteome</keyword>
<name>A6GI98_9BACT</name>
<evidence type="ECO:0000256" key="2">
    <source>
        <dbReference type="SAM" id="Phobius"/>
    </source>
</evidence>
<comment type="caution">
    <text evidence="3">The sequence shown here is derived from an EMBL/GenBank/DDBJ whole genome shotgun (WGS) entry which is preliminary data.</text>
</comment>
<keyword evidence="2" id="KW-1133">Transmembrane helix</keyword>
<accession>A6GI98</accession>
<keyword evidence="2" id="KW-0812">Transmembrane</keyword>
<feature type="transmembrane region" description="Helical" evidence="2">
    <location>
        <begin position="53"/>
        <end position="82"/>
    </location>
</feature>
<organism evidence="3 4">
    <name type="scientific">Plesiocystis pacifica SIR-1</name>
    <dbReference type="NCBI Taxonomy" id="391625"/>
    <lineage>
        <taxon>Bacteria</taxon>
        <taxon>Pseudomonadati</taxon>
        <taxon>Myxococcota</taxon>
        <taxon>Polyangia</taxon>
        <taxon>Nannocystales</taxon>
        <taxon>Nannocystaceae</taxon>
        <taxon>Plesiocystis</taxon>
    </lineage>
</organism>
<feature type="region of interest" description="Disordered" evidence="1">
    <location>
        <begin position="1"/>
        <end position="23"/>
    </location>
</feature>
<evidence type="ECO:0000256" key="1">
    <source>
        <dbReference type="SAM" id="MobiDB-lite"/>
    </source>
</evidence>